<dbReference type="GO" id="GO:0016787">
    <property type="term" value="F:hydrolase activity"/>
    <property type="evidence" value="ECO:0007669"/>
    <property type="project" value="UniProtKB-KW"/>
</dbReference>
<dbReference type="InterPro" id="IPR043502">
    <property type="entry name" value="DNA/RNA_pol_sf"/>
</dbReference>
<dbReference type="Gene3D" id="2.40.70.10">
    <property type="entry name" value="Acid Proteases"/>
    <property type="match status" value="1"/>
</dbReference>
<keyword evidence="2" id="KW-0548">Nucleotidyltransferase</keyword>
<dbReference type="InterPro" id="IPR050951">
    <property type="entry name" value="Retrovirus_Pol_polyprotein"/>
</dbReference>
<dbReference type="Pfam" id="PF17921">
    <property type="entry name" value="Integrase_H2C2"/>
    <property type="match status" value="1"/>
</dbReference>
<dbReference type="EMBL" id="BFEA01000036">
    <property type="protein sequence ID" value="GBG63150.1"/>
    <property type="molecule type" value="Genomic_DNA"/>
</dbReference>
<dbReference type="AlphaFoldDB" id="A0A388JZC1"/>
<keyword evidence="1" id="KW-0808">Transferase</keyword>
<dbReference type="GO" id="GO:0004519">
    <property type="term" value="F:endonuclease activity"/>
    <property type="evidence" value="ECO:0007669"/>
    <property type="project" value="UniProtKB-KW"/>
</dbReference>
<evidence type="ECO:0000256" key="7">
    <source>
        <dbReference type="SAM" id="MobiDB-lite"/>
    </source>
</evidence>
<evidence type="ECO:0000313" key="11">
    <source>
        <dbReference type="Proteomes" id="UP000265515"/>
    </source>
</evidence>
<feature type="region of interest" description="Disordered" evidence="7">
    <location>
        <begin position="586"/>
        <end position="614"/>
    </location>
</feature>
<evidence type="ECO:0000256" key="1">
    <source>
        <dbReference type="ARBA" id="ARBA00022679"/>
    </source>
</evidence>
<dbReference type="CDD" id="cd09274">
    <property type="entry name" value="RNase_HI_RT_Ty3"/>
    <property type="match status" value="1"/>
</dbReference>
<protein>
    <recommendedName>
        <fullName evidence="12">Peptidase A2 domain-containing protein</fullName>
    </recommendedName>
</protein>
<feature type="region of interest" description="Disordered" evidence="7">
    <location>
        <begin position="278"/>
        <end position="370"/>
    </location>
</feature>
<evidence type="ECO:0008006" key="12">
    <source>
        <dbReference type="Google" id="ProtNLM"/>
    </source>
</evidence>
<feature type="compositionally biased region" description="Basic and acidic residues" evidence="7">
    <location>
        <begin position="308"/>
        <end position="318"/>
    </location>
</feature>
<evidence type="ECO:0000256" key="5">
    <source>
        <dbReference type="ARBA" id="ARBA00022801"/>
    </source>
</evidence>
<dbReference type="CDD" id="cd00303">
    <property type="entry name" value="retropepsin_like"/>
    <property type="match status" value="1"/>
</dbReference>
<feature type="compositionally biased region" description="Basic and acidic residues" evidence="7">
    <location>
        <begin position="334"/>
        <end position="367"/>
    </location>
</feature>
<keyword evidence="4" id="KW-0255">Endonuclease</keyword>
<dbReference type="Gene3D" id="1.10.340.70">
    <property type="match status" value="1"/>
</dbReference>
<feature type="domain" description="Reverse transcriptase RNase H-like" evidence="8">
    <location>
        <begin position="747"/>
        <end position="848"/>
    </location>
</feature>
<comment type="caution">
    <text evidence="10">The sequence shown here is derived from an EMBL/GenBank/DDBJ whole genome shotgun (WGS) entry which is preliminary data.</text>
</comment>
<evidence type="ECO:0000256" key="2">
    <source>
        <dbReference type="ARBA" id="ARBA00022695"/>
    </source>
</evidence>
<evidence type="ECO:0000256" key="3">
    <source>
        <dbReference type="ARBA" id="ARBA00022722"/>
    </source>
</evidence>
<proteinExistence type="predicted"/>
<gene>
    <name evidence="10" type="ORF">CBR_g36919</name>
</gene>
<reference evidence="10 11" key="1">
    <citation type="journal article" date="2018" name="Cell">
        <title>The Chara Genome: Secondary Complexity and Implications for Plant Terrestrialization.</title>
        <authorList>
            <person name="Nishiyama T."/>
            <person name="Sakayama H."/>
            <person name="Vries J.D."/>
            <person name="Buschmann H."/>
            <person name="Saint-Marcoux D."/>
            <person name="Ullrich K.K."/>
            <person name="Haas F.B."/>
            <person name="Vanderstraeten L."/>
            <person name="Becker D."/>
            <person name="Lang D."/>
            <person name="Vosolsobe S."/>
            <person name="Rombauts S."/>
            <person name="Wilhelmsson P.K.I."/>
            <person name="Janitza P."/>
            <person name="Kern R."/>
            <person name="Heyl A."/>
            <person name="Rumpler F."/>
            <person name="Villalobos L.I.A.C."/>
            <person name="Clay J.M."/>
            <person name="Skokan R."/>
            <person name="Toyoda A."/>
            <person name="Suzuki Y."/>
            <person name="Kagoshima H."/>
            <person name="Schijlen E."/>
            <person name="Tajeshwar N."/>
            <person name="Catarino B."/>
            <person name="Hetherington A.J."/>
            <person name="Saltykova A."/>
            <person name="Bonnot C."/>
            <person name="Breuninger H."/>
            <person name="Symeonidi A."/>
            <person name="Radhakrishnan G.V."/>
            <person name="Van Nieuwerburgh F."/>
            <person name="Deforce D."/>
            <person name="Chang C."/>
            <person name="Karol K.G."/>
            <person name="Hedrich R."/>
            <person name="Ulvskov P."/>
            <person name="Glockner G."/>
            <person name="Delwiche C.F."/>
            <person name="Petrasek J."/>
            <person name="Van de Peer Y."/>
            <person name="Friml J."/>
            <person name="Beilby M."/>
            <person name="Dolan L."/>
            <person name="Kohara Y."/>
            <person name="Sugano S."/>
            <person name="Fujiyama A."/>
            <person name="Delaux P.-M."/>
            <person name="Quint M."/>
            <person name="TheiBen G."/>
            <person name="Hagemann M."/>
            <person name="Harholt J."/>
            <person name="Dunand C."/>
            <person name="Zachgo S."/>
            <person name="Langdale J."/>
            <person name="Maumus F."/>
            <person name="Straeten D.V.D."/>
            <person name="Gould S.B."/>
            <person name="Rensing S.A."/>
        </authorList>
    </citation>
    <scope>NUCLEOTIDE SEQUENCE [LARGE SCALE GENOMIC DNA]</scope>
    <source>
        <strain evidence="10 11">S276</strain>
    </source>
</reference>
<keyword evidence="11" id="KW-1185">Reference proteome</keyword>
<dbReference type="SUPFAM" id="SSF50630">
    <property type="entry name" value="Acid proteases"/>
    <property type="match status" value="1"/>
</dbReference>
<dbReference type="GO" id="GO:0003964">
    <property type="term" value="F:RNA-directed DNA polymerase activity"/>
    <property type="evidence" value="ECO:0007669"/>
    <property type="project" value="UniProtKB-KW"/>
</dbReference>
<sequence length="1209" mass="138291">MAGAAGCRNNDDDGRNGIQELARVIRQSQREPYPKIDVPLFDGNHASSWADKFEQLGYSNEWTDEKMLRIVKRYCQVGYRDEIDELVRISHDWLDFKVPLLGKYQLSDRLLDQQDLRAVDRKNFGTTKQFLSEFERVARLIPDLSDKDRCLIFLDNFNDVEQSKLVEGMQGRYDWTKVRQNALVGKFDDILYRLLRQQKEERKKIASPEEVRLAGVEETMASLHVGDSSAEPGGFREQVVERAQTITRRLARCRDSIIRLSVDMEEVWPGLPNVFRFGEWGDKREDTSGQAGTSAPREASQTGPMQLQKERESGKVVEEEPIPVSENDEDNEDEKLRAEEEERVRRRALEREPEKGKAEASEEESRKNKNVYSIPVEQGVDIEQLINKILESQRDLVTLKEILAVSPKIREEFKQRMTRKRVMTVKLGEVIPPEANWSPPGTKMAWRSVSTGHMKVQIGQQEYSALVDDGAEMNIIRGRHTIEAGLKINRDDYGFLVGASGSTPFCETVGGVLVTVGKVKVRSYFYVLPRVEHEVLLGRAFLYPSESIIINKHDGTMFVILCDPVYGYYEVVKCANTEPHCSRNRLNPESYTFPESEKLRREKESLGEEPNPREFSLTLPDIGQAIDFVSTHAAIDPNVVQALTKIITDTRSAGTMRLVYSLLEGNKGEDQELSSTRQGPSLEDAGLTPTPNVSTRKLAARVERLRKLVRKGQKWEWGPKQQEAVEDIEAEFREGGLILEVPFFDDDEKRPFVIETDAGPTTLGGVLVQKDAEGQEMPLRFESRTLNVVERNYSQFKKETLTVLHCFRIFRNYVFGGRFIMRVDPTPSAQSLRTYSPVDPTIARWLTYIWMFDFGIERFSGSQNRVDGLSRVEWDPESDQAEESVPVDAFLKEEESRLSINTLAYLTDAATWHGKSIWNAPTFHEVRPELVVEEPFIEEDPWGEQTAEEMMRLALTDDIDLMLDPLTIEQGHTQADNAFETVGMMSYIMNLLVHEDRLRLMNAEEGSSEVKEAFKEKEYEGEYKEIGMWLNGELDESEVDPVVREKSKGFVVRDGHIFKKDADCVPKRVVCGTFRQLDVIAALHDGVAGGHRSARVTLNKIQRLYFWEGISKMVIDFCKSCFPCQQRSNIRYLEPLNPRYVAEPGAVVHLDLLVMPPGINGYRYIFDARDNLTGFVDGRAIRERTGSVLAECIEEYYFRYPFIQQIVMD</sequence>
<keyword evidence="3" id="KW-0540">Nuclease</keyword>
<dbReference type="Proteomes" id="UP000265515">
    <property type="component" value="Unassembled WGS sequence"/>
</dbReference>
<evidence type="ECO:0000313" key="10">
    <source>
        <dbReference type="EMBL" id="GBG63150.1"/>
    </source>
</evidence>
<dbReference type="PANTHER" id="PTHR37984:SF5">
    <property type="entry name" value="PROTEIN NYNRIN-LIKE"/>
    <property type="match status" value="1"/>
</dbReference>
<feature type="compositionally biased region" description="Basic and acidic residues" evidence="7">
    <location>
        <begin position="595"/>
        <end position="612"/>
    </location>
</feature>
<keyword evidence="5" id="KW-0378">Hydrolase</keyword>
<organism evidence="10 11">
    <name type="scientific">Chara braunii</name>
    <name type="common">Braun's stonewort</name>
    <dbReference type="NCBI Taxonomy" id="69332"/>
    <lineage>
        <taxon>Eukaryota</taxon>
        <taxon>Viridiplantae</taxon>
        <taxon>Streptophyta</taxon>
        <taxon>Charophyceae</taxon>
        <taxon>Charales</taxon>
        <taxon>Characeae</taxon>
        <taxon>Chara</taxon>
    </lineage>
</organism>
<accession>A0A388JZC1</accession>
<dbReference type="PANTHER" id="PTHR37984">
    <property type="entry name" value="PROTEIN CBG26694"/>
    <property type="match status" value="1"/>
</dbReference>
<feature type="region of interest" description="Disordered" evidence="7">
    <location>
        <begin position="668"/>
        <end position="692"/>
    </location>
</feature>
<evidence type="ECO:0000256" key="4">
    <source>
        <dbReference type="ARBA" id="ARBA00022759"/>
    </source>
</evidence>
<feature type="domain" description="Integrase zinc-binding" evidence="9">
    <location>
        <begin position="1077"/>
        <end position="1128"/>
    </location>
</feature>
<evidence type="ECO:0000256" key="6">
    <source>
        <dbReference type="ARBA" id="ARBA00022918"/>
    </source>
</evidence>
<name>A0A388JZC1_CHABU</name>
<feature type="compositionally biased region" description="Polar residues" evidence="7">
    <location>
        <begin position="288"/>
        <end position="305"/>
    </location>
</feature>
<evidence type="ECO:0000259" key="9">
    <source>
        <dbReference type="Pfam" id="PF17921"/>
    </source>
</evidence>
<dbReference type="Gramene" id="GBG63150">
    <property type="protein sequence ID" value="GBG63150"/>
    <property type="gene ID" value="CBR_g36919"/>
</dbReference>
<dbReference type="InterPro" id="IPR041588">
    <property type="entry name" value="Integrase_H2C2"/>
</dbReference>
<dbReference type="InterPro" id="IPR041373">
    <property type="entry name" value="RT_RNaseH"/>
</dbReference>
<dbReference type="SUPFAM" id="SSF56672">
    <property type="entry name" value="DNA/RNA polymerases"/>
    <property type="match status" value="1"/>
</dbReference>
<evidence type="ECO:0000259" key="8">
    <source>
        <dbReference type="Pfam" id="PF17917"/>
    </source>
</evidence>
<keyword evidence="6" id="KW-0695">RNA-directed DNA polymerase</keyword>
<dbReference type="Pfam" id="PF17917">
    <property type="entry name" value="RT_RNaseH"/>
    <property type="match status" value="1"/>
</dbReference>
<dbReference type="InterPro" id="IPR021109">
    <property type="entry name" value="Peptidase_aspartic_dom_sf"/>
</dbReference>